<evidence type="ECO:0000256" key="1">
    <source>
        <dbReference type="ARBA" id="ARBA00022798"/>
    </source>
</evidence>
<evidence type="ECO:0000256" key="2">
    <source>
        <dbReference type="ARBA" id="ARBA00023015"/>
    </source>
</evidence>
<keyword evidence="4" id="KW-0804">Transcription</keyword>
<keyword evidence="3" id="KW-0238">DNA-binding</keyword>
<comment type="caution">
    <text evidence="9">The sequence shown here is derived from an EMBL/GenBank/DDBJ whole genome shotgun (WGS) entry which is preliminary data.</text>
</comment>
<evidence type="ECO:0000259" key="7">
    <source>
        <dbReference type="PROSITE" id="PS51077"/>
    </source>
</evidence>
<evidence type="ECO:0000256" key="4">
    <source>
        <dbReference type="ARBA" id="ARBA00023163"/>
    </source>
</evidence>
<dbReference type="PANTHER" id="PTHR30136">
    <property type="entry name" value="HELIX-TURN-HELIX TRANSCRIPTIONAL REGULATOR, ICLR FAMILY"/>
    <property type="match status" value="1"/>
</dbReference>
<proteinExistence type="predicted"/>
<dbReference type="SUPFAM" id="SSF46785">
    <property type="entry name" value="Winged helix' DNA-binding domain"/>
    <property type="match status" value="1"/>
</dbReference>
<dbReference type="AlphaFoldDB" id="A0A4R5KI46"/>
<dbReference type="OrthoDB" id="4068713at2"/>
<dbReference type="EMBL" id="SMRU01000017">
    <property type="protein sequence ID" value="TDF93910.1"/>
    <property type="molecule type" value="Genomic_DNA"/>
</dbReference>
<evidence type="ECO:0000256" key="5">
    <source>
        <dbReference type="ARBA" id="ARBA00058938"/>
    </source>
</evidence>
<reference evidence="9 10" key="1">
    <citation type="submission" date="2019-03" db="EMBL/GenBank/DDBJ databases">
        <title>Whole genome sequence of Arthrobacter sp JH1-1.</title>
        <authorList>
            <person name="Trinh H.N."/>
        </authorList>
    </citation>
    <scope>NUCLEOTIDE SEQUENCE [LARGE SCALE GENOMIC DNA]</scope>
    <source>
        <strain evidence="9 10">JH1-1</strain>
    </source>
</reference>
<dbReference type="InterPro" id="IPR029016">
    <property type="entry name" value="GAF-like_dom_sf"/>
</dbReference>
<dbReference type="SMART" id="SM00346">
    <property type="entry name" value="HTH_ICLR"/>
    <property type="match status" value="1"/>
</dbReference>
<dbReference type="FunFam" id="1.10.10.10:FF:000056">
    <property type="entry name" value="IclR family transcriptional regulator"/>
    <property type="match status" value="1"/>
</dbReference>
<dbReference type="Gene3D" id="1.10.10.10">
    <property type="entry name" value="Winged helix-like DNA-binding domain superfamily/Winged helix DNA-binding domain"/>
    <property type="match status" value="1"/>
</dbReference>
<dbReference type="GO" id="GO:0003677">
    <property type="term" value="F:DNA binding"/>
    <property type="evidence" value="ECO:0007669"/>
    <property type="project" value="UniProtKB-KW"/>
</dbReference>
<accession>A0A4R5KI46</accession>
<dbReference type="InterPro" id="IPR036388">
    <property type="entry name" value="WH-like_DNA-bd_sf"/>
</dbReference>
<keyword evidence="1" id="KW-0319">Glycerol metabolism</keyword>
<dbReference type="InterPro" id="IPR036390">
    <property type="entry name" value="WH_DNA-bd_sf"/>
</dbReference>
<dbReference type="InterPro" id="IPR014757">
    <property type="entry name" value="Tscrpt_reg_IclR_C"/>
</dbReference>
<dbReference type="Pfam" id="PF01614">
    <property type="entry name" value="IclR_C"/>
    <property type="match status" value="1"/>
</dbReference>
<protein>
    <recommendedName>
        <fullName evidence="6">Glycerol operon regulatory protein</fullName>
    </recommendedName>
</protein>
<dbReference type="GO" id="GO:0006071">
    <property type="term" value="P:glycerol metabolic process"/>
    <property type="evidence" value="ECO:0007669"/>
    <property type="project" value="UniProtKB-KW"/>
</dbReference>
<keyword evidence="2" id="KW-0805">Transcription regulation</keyword>
<sequence>MTDRDSQSKNTISSNRSVARAISVLRALAASPKGTTATEVAKMVNLPRPTVFRLLLTLEEEGFVDRTDTLFSLGWDLARVASAVDPSAGLVARVRDTVHTLAEQLGETVTLSLRQGLFEYELVLQDAPRSIGVTMSDMRGMRWPHYASATGKLLLAELTPEQVRSVLGTDLPKLAANTITDLGQLQTEIERVRIQGWAMIDDELEDGIVAIAVPLRDNVGQLFAALAMVAPKHRIDGEETIQRNLGMLSDAAKTLTEQLTSTMPASA</sequence>
<dbReference type="PANTHER" id="PTHR30136:SF35">
    <property type="entry name" value="HTH-TYPE TRANSCRIPTIONAL REGULATOR RV1719"/>
    <property type="match status" value="1"/>
</dbReference>
<dbReference type="GO" id="GO:0003700">
    <property type="term" value="F:DNA-binding transcription factor activity"/>
    <property type="evidence" value="ECO:0007669"/>
    <property type="project" value="TreeGrafter"/>
</dbReference>
<keyword evidence="10" id="KW-1185">Reference proteome</keyword>
<dbReference type="PROSITE" id="PS51077">
    <property type="entry name" value="HTH_ICLR"/>
    <property type="match status" value="1"/>
</dbReference>
<gene>
    <name evidence="9" type="ORF">E1809_14750</name>
</gene>
<dbReference type="RefSeq" id="WP_133205004.1">
    <property type="nucleotide sequence ID" value="NZ_SMRU01000017.1"/>
</dbReference>
<feature type="domain" description="HTH iclR-type" evidence="7">
    <location>
        <begin position="15"/>
        <end position="75"/>
    </location>
</feature>
<dbReference type="InterPro" id="IPR050707">
    <property type="entry name" value="HTH_MetabolicPath_Reg"/>
</dbReference>
<feature type="domain" description="IclR-ED" evidence="8">
    <location>
        <begin position="76"/>
        <end position="261"/>
    </location>
</feature>
<evidence type="ECO:0000313" key="9">
    <source>
        <dbReference type="EMBL" id="TDF93910.1"/>
    </source>
</evidence>
<comment type="function">
    <text evidence="5">May be an activator protein for the gylABX operon.</text>
</comment>
<evidence type="ECO:0000259" key="8">
    <source>
        <dbReference type="PROSITE" id="PS51078"/>
    </source>
</evidence>
<dbReference type="GO" id="GO:0045892">
    <property type="term" value="P:negative regulation of DNA-templated transcription"/>
    <property type="evidence" value="ECO:0007669"/>
    <property type="project" value="TreeGrafter"/>
</dbReference>
<dbReference type="Pfam" id="PF09339">
    <property type="entry name" value="HTH_IclR"/>
    <property type="match status" value="1"/>
</dbReference>
<dbReference type="Proteomes" id="UP000295511">
    <property type="component" value="Unassembled WGS sequence"/>
</dbReference>
<organism evidence="9 10">
    <name type="scientific">Arthrobacter terricola</name>
    <dbReference type="NCBI Taxonomy" id="2547396"/>
    <lineage>
        <taxon>Bacteria</taxon>
        <taxon>Bacillati</taxon>
        <taxon>Actinomycetota</taxon>
        <taxon>Actinomycetes</taxon>
        <taxon>Micrococcales</taxon>
        <taxon>Micrococcaceae</taxon>
        <taxon>Arthrobacter</taxon>
    </lineage>
</organism>
<name>A0A4R5KI46_9MICC</name>
<dbReference type="SUPFAM" id="SSF55781">
    <property type="entry name" value="GAF domain-like"/>
    <property type="match status" value="1"/>
</dbReference>
<evidence type="ECO:0000313" key="10">
    <source>
        <dbReference type="Proteomes" id="UP000295511"/>
    </source>
</evidence>
<evidence type="ECO:0000256" key="6">
    <source>
        <dbReference type="ARBA" id="ARBA00070406"/>
    </source>
</evidence>
<evidence type="ECO:0000256" key="3">
    <source>
        <dbReference type="ARBA" id="ARBA00023125"/>
    </source>
</evidence>
<dbReference type="InterPro" id="IPR005471">
    <property type="entry name" value="Tscrpt_reg_IclR_N"/>
</dbReference>
<dbReference type="PROSITE" id="PS51078">
    <property type="entry name" value="ICLR_ED"/>
    <property type="match status" value="1"/>
</dbReference>
<dbReference type="Gene3D" id="3.30.450.40">
    <property type="match status" value="1"/>
</dbReference>